<dbReference type="AlphaFoldDB" id="A0A916ZFE9"/>
<dbReference type="Proteomes" id="UP000644699">
    <property type="component" value="Unassembled WGS sequence"/>
</dbReference>
<reference evidence="2" key="1">
    <citation type="journal article" date="2014" name="Int. J. Syst. Evol. Microbiol.">
        <title>Complete genome sequence of Corynebacterium casei LMG S-19264T (=DSM 44701T), isolated from a smear-ripened cheese.</title>
        <authorList>
            <consortium name="US DOE Joint Genome Institute (JGI-PGF)"/>
            <person name="Walter F."/>
            <person name="Albersmeier A."/>
            <person name="Kalinowski J."/>
            <person name="Ruckert C."/>
        </authorList>
    </citation>
    <scope>NUCLEOTIDE SEQUENCE</scope>
    <source>
        <strain evidence="2">CGMCC 1.15367</strain>
    </source>
</reference>
<protein>
    <submittedName>
        <fullName evidence="2">Uncharacterized protein</fullName>
    </submittedName>
</protein>
<evidence type="ECO:0000313" key="3">
    <source>
        <dbReference type="Proteomes" id="UP000644699"/>
    </source>
</evidence>
<proteinExistence type="predicted"/>
<dbReference type="RefSeq" id="WP_188907131.1">
    <property type="nucleotide sequence ID" value="NZ_BMIQ01000001.1"/>
</dbReference>
<sequence length="67" mass="7037">MRLRAAPPRLTKLTNRFRAAALAAAMRQATAETLGPLPGSSMLAVIGRRSPGDHEGGNAANSGLRRK</sequence>
<keyword evidence="3" id="KW-1185">Reference proteome</keyword>
<gene>
    <name evidence="2" type="ORF">GCM10011390_10630</name>
</gene>
<reference evidence="2" key="2">
    <citation type="submission" date="2020-09" db="EMBL/GenBank/DDBJ databases">
        <authorList>
            <person name="Sun Q."/>
            <person name="Zhou Y."/>
        </authorList>
    </citation>
    <scope>NUCLEOTIDE SEQUENCE</scope>
    <source>
        <strain evidence="2">CGMCC 1.15367</strain>
    </source>
</reference>
<dbReference type="EMBL" id="BMIQ01000001">
    <property type="protein sequence ID" value="GGD93750.1"/>
    <property type="molecule type" value="Genomic_DNA"/>
</dbReference>
<comment type="caution">
    <text evidence="2">The sequence shown here is derived from an EMBL/GenBank/DDBJ whole genome shotgun (WGS) entry which is preliminary data.</text>
</comment>
<accession>A0A916ZFE9</accession>
<evidence type="ECO:0000256" key="1">
    <source>
        <dbReference type="SAM" id="MobiDB-lite"/>
    </source>
</evidence>
<evidence type="ECO:0000313" key="2">
    <source>
        <dbReference type="EMBL" id="GGD93750.1"/>
    </source>
</evidence>
<organism evidence="2 3">
    <name type="scientific">Aureimonas endophytica</name>
    <dbReference type="NCBI Taxonomy" id="2027858"/>
    <lineage>
        <taxon>Bacteria</taxon>
        <taxon>Pseudomonadati</taxon>
        <taxon>Pseudomonadota</taxon>
        <taxon>Alphaproteobacteria</taxon>
        <taxon>Hyphomicrobiales</taxon>
        <taxon>Aurantimonadaceae</taxon>
        <taxon>Aureimonas</taxon>
    </lineage>
</organism>
<feature type="region of interest" description="Disordered" evidence="1">
    <location>
        <begin position="44"/>
        <end position="67"/>
    </location>
</feature>
<name>A0A916ZFE9_9HYPH</name>